<sequence>MQRAQEEEEHNLPISDPAIWVTLIMFNPPSLWIIINPCDLHDPIAQVFTGEHIDLDNFLKTVGPSKDVHAHDIAKDPYAAA</sequence>
<proteinExistence type="predicted"/>
<dbReference type="AlphaFoldDB" id="A0A0C9YYN2"/>
<reference evidence="1 2" key="1">
    <citation type="submission" date="2014-04" db="EMBL/GenBank/DDBJ databases">
        <authorList>
            <consortium name="DOE Joint Genome Institute"/>
            <person name="Kuo A."/>
            <person name="Kohler A."/>
            <person name="Costa M.D."/>
            <person name="Nagy L.G."/>
            <person name="Floudas D."/>
            <person name="Copeland A."/>
            <person name="Barry K.W."/>
            <person name="Cichocki N."/>
            <person name="Veneault-Fourrey C."/>
            <person name="LaButti K."/>
            <person name="Lindquist E.A."/>
            <person name="Lipzen A."/>
            <person name="Lundell T."/>
            <person name="Morin E."/>
            <person name="Murat C."/>
            <person name="Sun H."/>
            <person name="Tunlid A."/>
            <person name="Henrissat B."/>
            <person name="Grigoriev I.V."/>
            <person name="Hibbett D.S."/>
            <person name="Martin F."/>
            <person name="Nordberg H.P."/>
            <person name="Cantor M.N."/>
            <person name="Hua S.X."/>
        </authorList>
    </citation>
    <scope>NUCLEOTIDE SEQUENCE [LARGE SCALE GENOMIC DNA]</scope>
    <source>
        <strain evidence="1 2">441</strain>
    </source>
</reference>
<dbReference type="STRING" id="765257.A0A0C9YYN2"/>
<protein>
    <submittedName>
        <fullName evidence="1">Uncharacterized protein</fullName>
    </submittedName>
</protein>
<name>A0A0C9YYN2_9AGAM</name>
<dbReference type="OrthoDB" id="432234at2759"/>
<dbReference type="Proteomes" id="UP000054018">
    <property type="component" value="Unassembled WGS sequence"/>
</dbReference>
<dbReference type="EMBL" id="KN833793">
    <property type="protein sequence ID" value="KIK18994.1"/>
    <property type="molecule type" value="Genomic_DNA"/>
</dbReference>
<evidence type="ECO:0000313" key="2">
    <source>
        <dbReference type="Proteomes" id="UP000054018"/>
    </source>
</evidence>
<evidence type="ECO:0000313" key="1">
    <source>
        <dbReference type="EMBL" id="KIK18994.1"/>
    </source>
</evidence>
<organism evidence="1 2">
    <name type="scientific">Pisolithus microcarpus 441</name>
    <dbReference type="NCBI Taxonomy" id="765257"/>
    <lineage>
        <taxon>Eukaryota</taxon>
        <taxon>Fungi</taxon>
        <taxon>Dikarya</taxon>
        <taxon>Basidiomycota</taxon>
        <taxon>Agaricomycotina</taxon>
        <taxon>Agaricomycetes</taxon>
        <taxon>Agaricomycetidae</taxon>
        <taxon>Boletales</taxon>
        <taxon>Sclerodermatineae</taxon>
        <taxon>Pisolithaceae</taxon>
        <taxon>Pisolithus</taxon>
    </lineage>
</organism>
<gene>
    <name evidence="1" type="ORF">PISMIDRAFT_13964</name>
</gene>
<keyword evidence="2" id="KW-1185">Reference proteome</keyword>
<accession>A0A0C9YYN2</accession>
<reference evidence="2" key="2">
    <citation type="submission" date="2015-01" db="EMBL/GenBank/DDBJ databases">
        <title>Evolutionary Origins and Diversification of the Mycorrhizal Mutualists.</title>
        <authorList>
            <consortium name="DOE Joint Genome Institute"/>
            <consortium name="Mycorrhizal Genomics Consortium"/>
            <person name="Kohler A."/>
            <person name="Kuo A."/>
            <person name="Nagy L.G."/>
            <person name="Floudas D."/>
            <person name="Copeland A."/>
            <person name="Barry K.W."/>
            <person name="Cichocki N."/>
            <person name="Veneault-Fourrey C."/>
            <person name="LaButti K."/>
            <person name="Lindquist E.A."/>
            <person name="Lipzen A."/>
            <person name="Lundell T."/>
            <person name="Morin E."/>
            <person name="Murat C."/>
            <person name="Riley R."/>
            <person name="Ohm R."/>
            <person name="Sun H."/>
            <person name="Tunlid A."/>
            <person name="Henrissat B."/>
            <person name="Grigoriev I.V."/>
            <person name="Hibbett D.S."/>
            <person name="Martin F."/>
        </authorList>
    </citation>
    <scope>NUCLEOTIDE SEQUENCE [LARGE SCALE GENOMIC DNA]</scope>
    <source>
        <strain evidence="2">441</strain>
    </source>
</reference>
<dbReference type="HOGENOM" id="CLU_195467_0_0_1"/>